<evidence type="ECO:0000256" key="1">
    <source>
        <dbReference type="ARBA" id="ARBA00007598"/>
    </source>
</evidence>
<dbReference type="GO" id="GO:0050661">
    <property type="term" value="F:NADP binding"/>
    <property type="evidence" value="ECO:0007669"/>
    <property type="project" value="InterPro"/>
</dbReference>
<dbReference type="PANTHER" id="PTHR43580">
    <property type="entry name" value="OXIDOREDUCTASE GLYR1-RELATED"/>
    <property type="match status" value="1"/>
</dbReference>
<feature type="active site" evidence="4">
    <location>
        <position position="171"/>
    </location>
</feature>
<reference evidence="7" key="1">
    <citation type="journal article" date="2023" name="BMC Genomics">
        <title>Chromosome-level genome assemblies of Cutaneotrichosporon spp. (Trichosporonales, Basidiomycota) reveal imbalanced evolution between nucleotide sequences and chromosome synteny.</title>
        <authorList>
            <person name="Kobayashi Y."/>
            <person name="Kayamori A."/>
            <person name="Aoki K."/>
            <person name="Shiwa Y."/>
            <person name="Matsutani M."/>
            <person name="Fujita N."/>
            <person name="Sugita T."/>
            <person name="Iwasaki W."/>
            <person name="Tanaka N."/>
            <person name="Takashima M."/>
        </authorList>
    </citation>
    <scope>NUCLEOTIDE SEQUENCE</scope>
    <source>
        <strain evidence="7">HIS016</strain>
    </source>
</reference>
<proteinExistence type="inferred from homology"/>
<comment type="similarity">
    <text evidence="1">Belongs to the HIBADH-related family. NP60 subfamily.</text>
</comment>
<dbReference type="InterPro" id="IPR029154">
    <property type="entry name" value="HIBADH-like_NADP-bd"/>
</dbReference>
<organism evidence="7 8">
    <name type="scientific">Cutaneotrichosporon spelunceum</name>
    <dbReference type="NCBI Taxonomy" id="1672016"/>
    <lineage>
        <taxon>Eukaryota</taxon>
        <taxon>Fungi</taxon>
        <taxon>Dikarya</taxon>
        <taxon>Basidiomycota</taxon>
        <taxon>Agaricomycotina</taxon>
        <taxon>Tremellomycetes</taxon>
        <taxon>Trichosporonales</taxon>
        <taxon>Trichosporonaceae</taxon>
        <taxon>Cutaneotrichosporon</taxon>
    </lineage>
</organism>
<evidence type="ECO:0000256" key="3">
    <source>
        <dbReference type="ARBA" id="ARBA00023027"/>
    </source>
</evidence>
<dbReference type="PIRSF" id="PIRSF000103">
    <property type="entry name" value="HIBADH"/>
    <property type="match status" value="1"/>
</dbReference>
<dbReference type="SUPFAM" id="SSF48179">
    <property type="entry name" value="6-phosphogluconate dehydrogenase C-terminal domain-like"/>
    <property type="match status" value="1"/>
</dbReference>
<dbReference type="SUPFAM" id="SSF51735">
    <property type="entry name" value="NAD(P)-binding Rossmann-fold domains"/>
    <property type="match status" value="1"/>
</dbReference>
<feature type="domain" description="3-hydroxyisobutyrate dehydrogenase-like NAD-binding" evidence="6">
    <location>
        <begin position="167"/>
        <end position="284"/>
    </location>
</feature>
<evidence type="ECO:0000313" key="7">
    <source>
        <dbReference type="EMBL" id="GMK59451.1"/>
    </source>
</evidence>
<dbReference type="InterPro" id="IPR013328">
    <property type="entry name" value="6PGD_dom2"/>
</dbReference>
<dbReference type="Proteomes" id="UP001222932">
    <property type="component" value="Unassembled WGS sequence"/>
</dbReference>
<dbReference type="Pfam" id="PF14833">
    <property type="entry name" value="NAD_binding_11"/>
    <property type="match status" value="1"/>
</dbReference>
<dbReference type="EMBL" id="BTCM01000008">
    <property type="protein sequence ID" value="GMK59451.1"/>
    <property type="molecule type" value="Genomic_DNA"/>
</dbReference>
<evidence type="ECO:0000256" key="4">
    <source>
        <dbReference type="PIRSR" id="PIRSR000103-1"/>
    </source>
</evidence>
<feature type="domain" description="6-phosphogluconate dehydrogenase NADP-binding" evidence="5">
    <location>
        <begin position="3"/>
        <end position="158"/>
    </location>
</feature>
<evidence type="ECO:0000313" key="8">
    <source>
        <dbReference type="Proteomes" id="UP001222932"/>
    </source>
</evidence>
<accession>A0AAD3YDS6</accession>
<dbReference type="AlphaFoldDB" id="A0AAD3YDS6"/>
<dbReference type="Pfam" id="PF03446">
    <property type="entry name" value="NAD_binding_2"/>
    <property type="match status" value="1"/>
</dbReference>
<dbReference type="GO" id="GO:0016491">
    <property type="term" value="F:oxidoreductase activity"/>
    <property type="evidence" value="ECO:0007669"/>
    <property type="project" value="UniProtKB-KW"/>
</dbReference>
<protein>
    <submittedName>
        <fullName evidence="7">Uncharacterized protein</fullName>
    </submittedName>
</protein>
<keyword evidence="3" id="KW-0520">NAD</keyword>
<evidence type="ECO:0000259" key="5">
    <source>
        <dbReference type="Pfam" id="PF03446"/>
    </source>
</evidence>
<sequence>MHIAYLGLGNMGAEISSRLATFANDNNHTLTVWNRSQDKYDSLRHKIAANFATDFSEIKGADVVFMMVLNDKASADVLGRVLEICPTAIVVDQSSVNPKTSIANEKAAAASGARYLAAPVFGRPDAAAAGKLIQVVSGNKEAQETVRQLLDVSSRAVLNTGEDVYKATTVKLMGNAMILGMMEMLAEVYALGDATGIEPDVFQQFVEMFFPTPSYQVYGRKIGQGSFSAVGGFRLEGGLKDANNILSVGADLGHPVPLPTIELAKKHMLRAVEMGGQDQDWSSLSAAVREEANLEPYKKKEDM</sequence>
<dbReference type="InterPro" id="IPR036291">
    <property type="entry name" value="NAD(P)-bd_dom_sf"/>
</dbReference>
<keyword evidence="8" id="KW-1185">Reference proteome</keyword>
<dbReference type="Gene3D" id="3.40.50.720">
    <property type="entry name" value="NAD(P)-binding Rossmann-like Domain"/>
    <property type="match status" value="1"/>
</dbReference>
<comment type="caution">
    <text evidence="7">The sequence shown here is derived from an EMBL/GenBank/DDBJ whole genome shotgun (WGS) entry which is preliminary data.</text>
</comment>
<dbReference type="InterPro" id="IPR051265">
    <property type="entry name" value="HIBADH-related_NP60_sf"/>
</dbReference>
<gene>
    <name evidence="7" type="ORF">CspeluHIS016_0800570</name>
</gene>
<dbReference type="InterPro" id="IPR015815">
    <property type="entry name" value="HIBADH-related"/>
</dbReference>
<dbReference type="InterPro" id="IPR006115">
    <property type="entry name" value="6PGDH_NADP-bd"/>
</dbReference>
<evidence type="ECO:0000259" key="6">
    <source>
        <dbReference type="Pfam" id="PF14833"/>
    </source>
</evidence>
<name>A0AAD3YDS6_9TREE</name>
<dbReference type="PANTHER" id="PTHR43580:SF8">
    <property type="entry name" value="6-PHOSPHOGLUCONATE DEHYDROGENASE NADP-BINDING DOMAIN-CONTAINING PROTEIN-RELATED"/>
    <property type="match status" value="1"/>
</dbReference>
<evidence type="ECO:0000256" key="2">
    <source>
        <dbReference type="ARBA" id="ARBA00023002"/>
    </source>
</evidence>
<reference evidence="7" key="2">
    <citation type="submission" date="2023-06" db="EMBL/GenBank/DDBJ databases">
        <authorList>
            <person name="Kobayashi Y."/>
            <person name="Kayamori A."/>
            <person name="Aoki K."/>
            <person name="Shiwa Y."/>
            <person name="Fujita N."/>
            <person name="Sugita T."/>
            <person name="Iwasaki W."/>
            <person name="Tanaka N."/>
            <person name="Takashima M."/>
        </authorList>
    </citation>
    <scope>NUCLEOTIDE SEQUENCE</scope>
    <source>
        <strain evidence="7">HIS016</strain>
    </source>
</reference>
<dbReference type="InterPro" id="IPR008927">
    <property type="entry name" value="6-PGluconate_DH-like_C_sf"/>
</dbReference>
<dbReference type="Gene3D" id="1.10.1040.10">
    <property type="entry name" value="N-(1-d-carboxylethyl)-l-norvaline Dehydrogenase, domain 2"/>
    <property type="match status" value="1"/>
</dbReference>
<keyword evidence="2" id="KW-0560">Oxidoreductase</keyword>